<feature type="region of interest" description="Disordered" evidence="1">
    <location>
        <begin position="359"/>
        <end position="406"/>
    </location>
</feature>
<dbReference type="RefSeq" id="WP_397024337.1">
    <property type="nucleotide sequence ID" value="NZ_JBITMB010000007.1"/>
</dbReference>
<proteinExistence type="predicted"/>
<protein>
    <submittedName>
        <fullName evidence="3">CHAP domain-containing protein</fullName>
    </submittedName>
</protein>
<keyword evidence="4" id="KW-1185">Reference proteome</keyword>
<feature type="region of interest" description="Disordered" evidence="1">
    <location>
        <begin position="574"/>
        <end position="781"/>
    </location>
</feature>
<accession>A0ABW8ACH5</accession>
<gene>
    <name evidence="3" type="ORF">ACIBP5_29450</name>
</gene>
<feature type="compositionally biased region" description="Basic and acidic residues" evidence="1">
    <location>
        <begin position="693"/>
        <end position="705"/>
    </location>
</feature>
<sequence>MTPETQKFIDLLESQLGYAERAGAYTKFGHWYGKNVEFDADYTAAPWCDMFLAWAANKLGYEEWMGEFAWTVSHAKWFKKNDAWGTKPEVGAFVFFDWSGSNDIDRIDHVGVVTKVVGRKIHTIEGNIDGGIAKRKIRDTDKVVGYGYPERIKERLDEQLAKQQAIENAHREQLSQPPGQQVNQLQNGPLSSLIPSTEVYVEVQPPLAARREQAPKTGNQAQREGAPSPAEPGAQPRTGTRTEAQAKPQADTPRADAAGRTEKKGKHAKPATADTTAVTAEPLPPTVEAARPVTAPALDSPTLVGSALVAALALLAIAKTRQLRARPALAAAATAAASTPAARRHRHRRKAGARTLFAAAAAAPTASTTAPAALGPGTPPDRTLTTSPAPSRPAGLPTPEAPETVPVPARVPAELPIAARLAGGAGAESPLESFEPIVIPRTPAAGSPGPRFRPFEPVTLRLPTPSAGARHHSGDDALGIRLATPSEPLSTRLSAPSEPLSTRLSAPSEPLSTRLSAPSEPLSARLSAPSEPLSARLSAPSGPVGERHSAAPAAGRRTLPFEPIAIPEATSSWDAFAPPAGRAAAAHRPAGGPPSRDSATGAAHGSWDAFERPARPSRRHEAGYAAQARTIRLEGSGGYRGRRRRSGHPIEEPAAFTADAPLRGRRHRVTAPHCPDQQRQDPHGSDPSRPAQRRLDAPWAEHRLDASWTAPQRGGDGGTAVQDATAFAAWDRPTRGRRHARGADGPVDGQFFQDTPSRGRRHRASRPAETPAPAGAAAPGAVATGSAAFTPATYTPAAFTPAGLPTEEWSPATTGAFAAVVLPAPADVHAVPDPGVTAPWPEPDRPTASAGTASASTAPAGERRSGSRRGRHRA</sequence>
<dbReference type="SUPFAM" id="SSF54001">
    <property type="entry name" value="Cysteine proteinases"/>
    <property type="match status" value="1"/>
</dbReference>
<evidence type="ECO:0000259" key="2">
    <source>
        <dbReference type="Pfam" id="PF05257"/>
    </source>
</evidence>
<feature type="region of interest" description="Disordered" evidence="1">
    <location>
        <begin position="440"/>
        <end position="558"/>
    </location>
</feature>
<evidence type="ECO:0000256" key="1">
    <source>
        <dbReference type="SAM" id="MobiDB-lite"/>
    </source>
</evidence>
<dbReference type="InterPro" id="IPR007921">
    <property type="entry name" value="CHAP_dom"/>
</dbReference>
<feature type="domain" description="Peptidase C51" evidence="2">
    <location>
        <begin position="42"/>
        <end position="127"/>
    </location>
</feature>
<feature type="region of interest" description="Disordered" evidence="1">
    <location>
        <begin position="828"/>
        <end position="874"/>
    </location>
</feature>
<dbReference type="Pfam" id="PF05257">
    <property type="entry name" value="CHAP"/>
    <property type="match status" value="1"/>
</dbReference>
<feature type="compositionally biased region" description="Polar residues" evidence="1">
    <location>
        <begin position="487"/>
        <end position="516"/>
    </location>
</feature>
<feature type="compositionally biased region" description="Basic and acidic residues" evidence="1">
    <location>
        <begin position="253"/>
        <end position="262"/>
    </location>
</feature>
<comment type="caution">
    <text evidence="3">The sequence shown here is derived from an EMBL/GenBank/DDBJ whole genome shotgun (WGS) entry which is preliminary data.</text>
</comment>
<feature type="compositionally biased region" description="Low complexity" evidence="1">
    <location>
        <begin position="767"/>
        <end position="781"/>
    </location>
</feature>
<evidence type="ECO:0000313" key="3">
    <source>
        <dbReference type="EMBL" id="MFI7444118.1"/>
    </source>
</evidence>
<name>A0ABW8ACH5_9ACTN</name>
<dbReference type="EMBL" id="JBITMB010000007">
    <property type="protein sequence ID" value="MFI7444118.1"/>
    <property type="molecule type" value="Genomic_DNA"/>
</dbReference>
<feature type="region of interest" description="Disordered" evidence="1">
    <location>
        <begin position="165"/>
        <end position="190"/>
    </location>
</feature>
<feature type="region of interest" description="Disordered" evidence="1">
    <location>
        <begin position="211"/>
        <end position="285"/>
    </location>
</feature>
<feature type="compositionally biased region" description="Low complexity" evidence="1">
    <location>
        <begin position="575"/>
        <end position="596"/>
    </location>
</feature>
<feature type="compositionally biased region" description="Basic and acidic residues" evidence="1">
    <location>
        <begin position="609"/>
        <end position="622"/>
    </location>
</feature>
<feature type="compositionally biased region" description="Low complexity" evidence="1">
    <location>
        <begin position="846"/>
        <end position="860"/>
    </location>
</feature>
<dbReference type="Proteomes" id="UP001612928">
    <property type="component" value="Unassembled WGS sequence"/>
</dbReference>
<dbReference type="InterPro" id="IPR038765">
    <property type="entry name" value="Papain-like_cys_pep_sf"/>
</dbReference>
<feature type="compositionally biased region" description="Polar residues" evidence="1">
    <location>
        <begin position="174"/>
        <end position="190"/>
    </location>
</feature>
<organism evidence="3 4">
    <name type="scientific">Nonomuraea indica</name>
    <dbReference type="NCBI Taxonomy" id="1581193"/>
    <lineage>
        <taxon>Bacteria</taxon>
        <taxon>Bacillati</taxon>
        <taxon>Actinomycetota</taxon>
        <taxon>Actinomycetes</taxon>
        <taxon>Streptosporangiales</taxon>
        <taxon>Streptosporangiaceae</taxon>
        <taxon>Nonomuraea</taxon>
    </lineage>
</organism>
<feature type="compositionally biased region" description="Low complexity" evidence="1">
    <location>
        <begin position="397"/>
        <end position="406"/>
    </location>
</feature>
<feature type="compositionally biased region" description="Low complexity" evidence="1">
    <location>
        <begin position="359"/>
        <end position="376"/>
    </location>
</feature>
<feature type="compositionally biased region" description="Basic and acidic residues" evidence="1">
    <location>
        <begin position="676"/>
        <end position="686"/>
    </location>
</feature>
<evidence type="ECO:0000313" key="4">
    <source>
        <dbReference type="Proteomes" id="UP001612928"/>
    </source>
</evidence>
<reference evidence="3 4" key="1">
    <citation type="submission" date="2024-10" db="EMBL/GenBank/DDBJ databases">
        <title>The Natural Products Discovery Center: Release of the First 8490 Sequenced Strains for Exploring Actinobacteria Biosynthetic Diversity.</title>
        <authorList>
            <person name="Kalkreuter E."/>
            <person name="Kautsar S.A."/>
            <person name="Yang D."/>
            <person name="Bader C.D."/>
            <person name="Teijaro C.N."/>
            <person name="Fluegel L."/>
            <person name="Davis C.M."/>
            <person name="Simpson J.R."/>
            <person name="Lauterbach L."/>
            <person name="Steele A.D."/>
            <person name="Gui C."/>
            <person name="Meng S."/>
            <person name="Li G."/>
            <person name="Viehrig K."/>
            <person name="Ye F."/>
            <person name="Su P."/>
            <person name="Kiefer A.F."/>
            <person name="Nichols A."/>
            <person name="Cepeda A.J."/>
            <person name="Yan W."/>
            <person name="Fan B."/>
            <person name="Jiang Y."/>
            <person name="Adhikari A."/>
            <person name="Zheng C.-J."/>
            <person name="Schuster L."/>
            <person name="Cowan T.M."/>
            <person name="Smanski M.J."/>
            <person name="Chevrette M.G."/>
            <person name="De Carvalho L.P.S."/>
            <person name="Shen B."/>
        </authorList>
    </citation>
    <scope>NUCLEOTIDE SEQUENCE [LARGE SCALE GENOMIC DNA]</scope>
    <source>
        <strain evidence="3 4">NPDC049503</strain>
    </source>
</reference>